<dbReference type="GeneID" id="4322393"/>
<dbReference type="STRING" id="341663.Q0CIF4"/>
<dbReference type="HOGENOM" id="CLU_032662_2_0_1"/>
<dbReference type="InterPro" id="IPR032710">
    <property type="entry name" value="NTF2-like_dom_sf"/>
</dbReference>
<dbReference type="PANTHER" id="PTHR38436">
    <property type="entry name" value="POLYKETIDE CYCLASE SNOAL-LIKE DOMAIN"/>
    <property type="match status" value="1"/>
</dbReference>
<dbReference type="Gene3D" id="3.10.450.50">
    <property type="match status" value="1"/>
</dbReference>
<protein>
    <recommendedName>
        <fullName evidence="3">Dienelactone hydrolase</fullName>
    </recommendedName>
</protein>
<dbReference type="Proteomes" id="UP000007963">
    <property type="component" value="Unassembled WGS sequence"/>
</dbReference>
<dbReference type="OMA" id="GTDHKRH"/>
<reference evidence="2" key="1">
    <citation type="submission" date="2005-09" db="EMBL/GenBank/DDBJ databases">
        <title>Annotation of the Aspergillus terreus NIH2624 genome.</title>
        <authorList>
            <person name="Birren B.W."/>
            <person name="Lander E.S."/>
            <person name="Galagan J.E."/>
            <person name="Nusbaum C."/>
            <person name="Devon K."/>
            <person name="Henn M."/>
            <person name="Ma L.-J."/>
            <person name="Jaffe D.B."/>
            <person name="Butler J."/>
            <person name="Alvarez P."/>
            <person name="Gnerre S."/>
            <person name="Grabherr M."/>
            <person name="Kleber M."/>
            <person name="Mauceli E.W."/>
            <person name="Brockman W."/>
            <person name="Rounsley S."/>
            <person name="Young S.K."/>
            <person name="LaButti K."/>
            <person name="Pushparaj V."/>
            <person name="DeCaprio D."/>
            <person name="Crawford M."/>
            <person name="Koehrsen M."/>
            <person name="Engels R."/>
            <person name="Montgomery P."/>
            <person name="Pearson M."/>
            <person name="Howarth C."/>
            <person name="Larson L."/>
            <person name="Luoma S."/>
            <person name="White J."/>
            <person name="Alvarado L."/>
            <person name="Kodira C.D."/>
            <person name="Zeng Q."/>
            <person name="Oleary S."/>
            <person name="Yandava C."/>
            <person name="Denning D.W."/>
            <person name="Nierman W.C."/>
            <person name="Milne T."/>
            <person name="Madden K."/>
        </authorList>
    </citation>
    <scope>NUCLEOTIDE SEQUENCE [LARGE SCALE GENOMIC DNA]</scope>
    <source>
        <strain evidence="2">NIH 2624 / FGSC A1156</strain>
    </source>
</reference>
<dbReference type="EMBL" id="CH476602">
    <property type="protein sequence ID" value="EAU33074.1"/>
    <property type="molecule type" value="Genomic_DNA"/>
</dbReference>
<evidence type="ECO:0000313" key="1">
    <source>
        <dbReference type="EMBL" id="EAU33074.1"/>
    </source>
</evidence>
<dbReference type="AlphaFoldDB" id="Q0CIF4"/>
<dbReference type="SUPFAM" id="SSF54427">
    <property type="entry name" value="NTF2-like"/>
    <property type="match status" value="1"/>
</dbReference>
<evidence type="ECO:0008006" key="3">
    <source>
        <dbReference type="Google" id="ProtNLM"/>
    </source>
</evidence>
<dbReference type="InterPro" id="IPR009959">
    <property type="entry name" value="Cyclase_SnoaL-like"/>
</dbReference>
<name>Q0CIF4_ASPTN</name>
<sequence length="382" mass="42902">MASFVSFSSNTARLCITSERGACDRGFLRNCEEEGFDVTYIPFTKDTSLFVQELNKIVQGLGAGESYAVVGFGAAAAFCLEYYVKPQNTRKIRALVAYYPTRIPGQELSYPSSMRVLLHLANEDVDVFHDCQSAKRHHHREIQHLSSGLGVGDRLPLRYSAFVYSAALPGFAERSRDSYEYVSASLAWSRTLGLLQEEFGKHYDLEETWDKIQENRYFAPSMKDPLASYVRQGTPSITFVPTLQGATGREALRRFYANAFPQGKPPSMKMRLISRTIGADRVVDEIFLYFKHTQEMPWILPHIPPTHREVRIIIINIVCVRGGLLYSEHVYWDQASVLVQVGLLDPKSLRGHENLAKTPIVGGEAAKAVLMNDRQDIADPGG</sequence>
<dbReference type="eggNOG" id="ENOG502RYJ9">
    <property type="taxonomic scope" value="Eukaryota"/>
</dbReference>
<dbReference type="OrthoDB" id="5440at2759"/>
<proteinExistence type="predicted"/>
<dbReference type="GO" id="GO:0030638">
    <property type="term" value="P:polyketide metabolic process"/>
    <property type="evidence" value="ECO:0007669"/>
    <property type="project" value="InterPro"/>
</dbReference>
<dbReference type="PANTHER" id="PTHR38436:SF3">
    <property type="entry name" value="CARBOXYMETHYLENEBUTENOLIDASE-RELATED"/>
    <property type="match status" value="1"/>
</dbReference>
<organism evidence="1 2">
    <name type="scientific">Aspergillus terreus (strain NIH 2624 / FGSC A1156)</name>
    <dbReference type="NCBI Taxonomy" id="341663"/>
    <lineage>
        <taxon>Eukaryota</taxon>
        <taxon>Fungi</taxon>
        <taxon>Dikarya</taxon>
        <taxon>Ascomycota</taxon>
        <taxon>Pezizomycotina</taxon>
        <taxon>Eurotiomycetes</taxon>
        <taxon>Eurotiomycetidae</taxon>
        <taxon>Eurotiales</taxon>
        <taxon>Aspergillaceae</taxon>
        <taxon>Aspergillus</taxon>
        <taxon>Aspergillus subgen. Circumdati</taxon>
    </lineage>
</organism>
<gene>
    <name evidence="1" type="ORF">ATEG_06530</name>
</gene>
<dbReference type="RefSeq" id="XP_001215708.1">
    <property type="nucleotide sequence ID" value="XM_001215708.1"/>
</dbReference>
<dbReference type="VEuPathDB" id="FungiDB:ATEG_06530"/>
<evidence type="ECO:0000313" key="2">
    <source>
        <dbReference type="Proteomes" id="UP000007963"/>
    </source>
</evidence>
<accession>Q0CIF4</accession>